<dbReference type="AlphaFoldDB" id="A0A1H8NAV7"/>
<keyword evidence="3" id="KW-1185">Reference proteome</keyword>
<accession>A0A1H8NAV7</accession>
<sequence>MLEPVRALLSYLGAAALGGDQRLFLYVNPSRASRLAMDE</sequence>
<protein>
    <submittedName>
        <fullName evidence="2">Uncharacterized protein</fullName>
    </submittedName>
</protein>
<reference evidence="2 3" key="1">
    <citation type="submission" date="2016-10" db="EMBL/GenBank/DDBJ databases">
        <authorList>
            <person name="de Groot N.N."/>
        </authorList>
    </citation>
    <scope>NUCLEOTIDE SEQUENCE [LARGE SCALE GENOMIC DNA]</scope>
    <source>
        <strain evidence="2 3">CGMCC 1.10836</strain>
    </source>
</reference>
<gene>
    <name evidence="1" type="ORF">SAMN05216227_105717</name>
    <name evidence="2" type="ORF">SAMN05216227_10761</name>
</gene>
<evidence type="ECO:0000313" key="2">
    <source>
        <dbReference type="EMBL" id="SEO26658.1"/>
    </source>
</evidence>
<organism evidence="2 3">
    <name type="scientific">Pseudorhodobacter antarcticus</name>
    <dbReference type="NCBI Taxonomy" id="1077947"/>
    <lineage>
        <taxon>Bacteria</taxon>
        <taxon>Pseudomonadati</taxon>
        <taxon>Pseudomonadota</taxon>
        <taxon>Alphaproteobacteria</taxon>
        <taxon>Rhodobacterales</taxon>
        <taxon>Paracoccaceae</taxon>
        <taxon>Pseudorhodobacter</taxon>
    </lineage>
</organism>
<dbReference type="Proteomes" id="UP000183002">
    <property type="component" value="Unassembled WGS sequence"/>
</dbReference>
<dbReference type="EMBL" id="FOCO01000076">
    <property type="protein sequence ID" value="SEO26658.1"/>
    <property type="molecule type" value="Genomic_DNA"/>
</dbReference>
<evidence type="ECO:0000313" key="3">
    <source>
        <dbReference type="Proteomes" id="UP000183002"/>
    </source>
</evidence>
<dbReference type="EMBL" id="FOCO01000057">
    <property type="protein sequence ID" value="SEO18277.1"/>
    <property type="molecule type" value="Genomic_DNA"/>
</dbReference>
<proteinExistence type="predicted"/>
<name>A0A1H8NAV7_9RHOB</name>
<evidence type="ECO:0000313" key="1">
    <source>
        <dbReference type="EMBL" id="SEO18277.1"/>
    </source>
</evidence>